<evidence type="ECO:0000313" key="2">
    <source>
        <dbReference type="Proteomes" id="UP000617555"/>
    </source>
</evidence>
<dbReference type="PROSITE" id="PS51257">
    <property type="entry name" value="PROKAR_LIPOPROTEIN"/>
    <property type="match status" value="1"/>
</dbReference>
<gene>
    <name evidence="1" type="ORF">GCM10011607_24130</name>
</gene>
<keyword evidence="2" id="KW-1185">Reference proteome</keyword>
<name>A0ABQ1JBG7_9GAMM</name>
<proteinExistence type="predicted"/>
<organism evidence="1 2">
    <name type="scientific">Shewanella inventionis</name>
    <dbReference type="NCBI Taxonomy" id="1738770"/>
    <lineage>
        <taxon>Bacteria</taxon>
        <taxon>Pseudomonadati</taxon>
        <taxon>Pseudomonadota</taxon>
        <taxon>Gammaproteobacteria</taxon>
        <taxon>Alteromonadales</taxon>
        <taxon>Shewanellaceae</taxon>
        <taxon>Shewanella</taxon>
    </lineage>
</organism>
<evidence type="ECO:0000313" key="1">
    <source>
        <dbReference type="EMBL" id="GGB62574.1"/>
    </source>
</evidence>
<dbReference type="Proteomes" id="UP000617555">
    <property type="component" value="Unassembled WGS sequence"/>
</dbReference>
<comment type="caution">
    <text evidence="1">The sequence shown here is derived from an EMBL/GenBank/DDBJ whole genome shotgun (WGS) entry which is preliminary data.</text>
</comment>
<dbReference type="EMBL" id="BMII01000019">
    <property type="protein sequence ID" value="GGB62574.1"/>
    <property type="molecule type" value="Genomic_DNA"/>
</dbReference>
<sequence length="456" mass="50856">MFNKKVSQLIIMSTVGAVLLGCGSDSSDSSSSDVAYVQYYNASPNSTSTSLVLDDYSYTAIDFADAMPRYGYSVDSAELEIYGQDEDGETVTVYSDTIDLAADDNHLFVLYGDYLDPQLLDINYNRDEMDELNADEDYEYSKMQVLIANVATDEGTFDAYISLDTQTIDEAVMIGSASYGTYTDSTILDTDDYIVYLTTTGTKDVIYTTGSMDLTTETVYKFIIRNSFGAGDIKVTIDSVDSTTTVDNYAALEATADYRVFNGLQTQSIDIDITSKQETQYLYDVSPFAVTDYQSTSFNDYGITVKDATTDAKLFDNLLVTFNQDDIKSVLIYQKEDSSVKGMVITQDLRPRAYEYKVDVINLSYDYDDLTVYFVRDSETIETAEYTLTDLDFVEQQSTTLPEDDYEINIVYEDDNGTQTLVYQSESMSISGGSNFTFVLTPDTESALGHRLTSLD</sequence>
<evidence type="ECO:0008006" key="3">
    <source>
        <dbReference type="Google" id="ProtNLM"/>
    </source>
</evidence>
<protein>
    <recommendedName>
        <fullName evidence="3">DUF4397 domain-containing protein</fullName>
    </recommendedName>
</protein>
<dbReference type="RefSeq" id="WP_188739613.1">
    <property type="nucleotide sequence ID" value="NZ_BMII01000019.1"/>
</dbReference>
<reference evidence="2" key="1">
    <citation type="journal article" date="2019" name="Int. J. Syst. Evol. Microbiol.">
        <title>The Global Catalogue of Microorganisms (GCM) 10K type strain sequencing project: providing services to taxonomists for standard genome sequencing and annotation.</title>
        <authorList>
            <consortium name="The Broad Institute Genomics Platform"/>
            <consortium name="The Broad Institute Genome Sequencing Center for Infectious Disease"/>
            <person name="Wu L."/>
            <person name="Ma J."/>
        </authorList>
    </citation>
    <scope>NUCLEOTIDE SEQUENCE [LARGE SCALE GENOMIC DNA]</scope>
    <source>
        <strain evidence="2">CGMCC 1.15339</strain>
    </source>
</reference>
<accession>A0ABQ1JBG7</accession>